<dbReference type="GO" id="GO:0003677">
    <property type="term" value="F:DNA binding"/>
    <property type="evidence" value="ECO:0007669"/>
    <property type="project" value="InterPro"/>
</dbReference>
<feature type="domain" description="RNA polymerase sigma-70 region 2" evidence="6">
    <location>
        <begin position="39"/>
        <end position="104"/>
    </location>
</feature>
<comment type="similarity">
    <text evidence="1">Belongs to the sigma-70 factor family. ECF subfamily.</text>
</comment>
<keyword evidence="2" id="KW-0805">Transcription regulation</keyword>
<protein>
    <submittedName>
        <fullName evidence="8">RNA polymerase sigma factor</fullName>
    </submittedName>
</protein>
<dbReference type="CDD" id="cd06171">
    <property type="entry name" value="Sigma70_r4"/>
    <property type="match status" value="1"/>
</dbReference>
<feature type="compositionally biased region" description="Polar residues" evidence="5">
    <location>
        <begin position="1"/>
        <end position="11"/>
    </location>
</feature>
<dbReference type="Gene3D" id="1.10.10.10">
    <property type="entry name" value="Winged helix-like DNA-binding domain superfamily/Winged helix DNA-binding domain"/>
    <property type="match status" value="1"/>
</dbReference>
<dbReference type="InterPro" id="IPR007627">
    <property type="entry name" value="RNA_pol_sigma70_r2"/>
</dbReference>
<gene>
    <name evidence="8" type="ORF">KYC_14195</name>
</gene>
<dbReference type="Pfam" id="PF04542">
    <property type="entry name" value="Sigma70_r2"/>
    <property type="match status" value="1"/>
</dbReference>
<dbReference type="NCBIfam" id="TIGR02937">
    <property type="entry name" value="sigma70-ECF"/>
    <property type="match status" value="1"/>
</dbReference>
<evidence type="ECO:0000259" key="6">
    <source>
        <dbReference type="Pfam" id="PF04542"/>
    </source>
</evidence>
<evidence type="ECO:0000313" key="8">
    <source>
        <dbReference type="EMBL" id="EHK65660.1"/>
    </source>
</evidence>
<dbReference type="STRING" id="477184.KYC_14195"/>
<evidence type="ECO:0000256" key="2">
    <source>
        <dbReference type="ARBA" id="ARBA00023015"/>
    </source>
</evidence>
<feature type="region of interest" description="Disordered" evidence="5">
    <location>
        <begin position="1"/>
        <end position="27"/>
    </location>
</feature>
<dbReference type="AlphaFoldDB" id="H0F7U1"/>
<feature type="domain" description="RNA polymerase sigma factor 70 region 4 type 2" evidence="7">
    <location>
        <begin position="139"/>
        <end position="190"/>
    </location>
</feature>
<evidence type="ECO:0000256" key="5">
    <source>
        <dbReference type="SAM" id="MobiDB-lite"/>
    </source>
</evidence>
<proteinExistence type="inferred from homology"/>
<keyword evidence="4" id="KW-0804">Transcription</keyword>
<dbReference type="InterPro" id="IPR013324">
    <property type="entry name" value="RNA_pol_sigma_r3/r4-like"/>
</dbReference>
<dbReference type="InterPro" id="IPR036388">
    <property type="entry name" value="WH-like_DNA-bd_sf"/>
</dbReference>
<evidence type="ECO:0000256" key="4">
    <source>
        <dbReference type="ARBA" id="ARBA00023163"/>
    </source>
</evidence>
<evidence type="ECO:0000256" key="3">
    <source>
        <dbReference type="ARBA" id="ARBA00023082"/>
    </source>
</evidence>
<dbReference type="InterPro" id="IPR013249">
    <property type="entry name" value="RNA_pol_sigma70_r4_t2"/>
</dbReference>
<evidence type="ECO:0000259" key="7">
    <source>
        <dbReference type="Pfam" id="PF08281"/>
    </source>
</evidence>
<dbReference type="PATRIC" id="fig|477184.5.peg.2813"/>
<dbReference type="InterPro" id="IPR039425">
    <property type="entry name" value="RNA_pol_sigma-70-like"/>
</dbReference>
<dbReference type="Gene3D" id="1.10.1740.10">
    <property type="match status" value="1"/>
</dbReference>
<dbReference type="GO" id="GO:0016987">
    <property type="term" value="F:sigma factor activity"/>
    <property type="evidence" value="ECO:0007669"/>
    <property type="project" value="UniProtKB-KW"/>
</dbReference>
<keyword evidence="9" id="KW-1185">Reference proteome</keyword>
<dbReference type="Pfam" id="PF08281">
    <property type="entry name" value="Sigma70_r4_2"/>
    <property type="match status" value="1"/>
</dbReference>
<dbReference type="Proteomes" id="UP000003113">
    <property type="component" value="Unassembled WGS sequence"/>
</dbReference>
<dbReference type="SUPFAM" id="SSF88946">
    <property type="entry name" value="Sigma2 domain of RNA polymerase sigma factors"/>
    <property type="match status" value="1"/>
</dbReference>
<reference evidence="8 9" key="1">
    <citation type="journal article" date="2012" name="J. Bacteriol.">
        <title>Genome sequence of the highly efficient arsenite-oxidizing bacterium Achromobacter arsenitoxydans SY8.</title>
        <authorList>
            <person name="Li X."/>
            <person name="Hu Y."/>
            <person name="Gong J."/>
            <person name="Lin Y."/>
            <person name="Johnstone L."/>
            <person name="Rensing C."/>
            <person name="Wang G."/>
        </authorList>
    </citation>
    <scope>NUCLEOTIDE SEQUENCE [LARGE SCALE GENOMIC DNA]</scope>
    <source>
        <strain evidence="8 9">SY8</strain>
    </source>
</reference>
<dbReference type="EMBL" id="AGUF01000051">
    <property type="protein sequence ID" value="EHK65660.1"/>
    <property type="molecule type" value="Genomic_DNA"/>
</dbReference>
<evidence type="ECO:0000256" key="1">
    <source>
        <dbReference type="ARBA" id="ARBA00010641"/>
    </source>
</evidence>
<keyword evidence="3" id="KW-0731">Sigma factor</keyword>
<dbReference type="GO" id="GO:0006352">
    <property type="term" value="P:DNA-templated transcription initiation"/>
    <property type="evidence" value="ECO:0007669"/>
    <property type="project" value="InterPro"/>
</dbReference>
<dbReference type="InterPro" id="IPR013325">
    <property type="entry name" value="RNA_pol_sigma_r2"/>
</dbReference>
<accession>H0F7U1</accession>
<name>H0F7U1_9BURK</name>
<organism evidence="8 9">
    <name type="scientific">Achromobacter arsenitoxydans SY8</name>
    <dbReference type="NCBI Taxonomy" id="477184"/>
    <lineage>
        <taxon>Bacteria</taxon>
        <taxon>Pseudomonadati</taxon>
        <taxon>Pseudomonadota</taxon>
        <taxon>Betaproteobacteria</taxon>
        <taxon>Burkholderiales</taxon>
        <taxon>Alcaligenaceae</taxon>
        <taxon>Achromobacter</taxon>
    </lineage>
</organism>
<dbReference type="InterPro" id="IPR014284">
    <property type="entry name" value="RNA_pol_sigma-70_dom"/>
</dbReference>
<sequence>MTNPRDCTPASSEADLPHLRPDGEEQGWDSDNEYLLRDLVREHSSRLQRFIIKHIGNTTEAEDLAQQAFVEAARSLRSFRGESQLSSWLYGIALNLVRNHLSRAPERRHDFVSDSVLQDQASTDLSPDRVLEQNQTMALLQESLDELPENMRDILLMVGLDDISYEEAAALLTVPIGTVRSRLSRARSALREKMAQKGLRLDD</sequence>
<dbReference type="PANTHER" id="PTHR43133:SF51">
    <property type="entry name" value="RNA POLYMERASE SIGMA FACTOR"/>
    <property type="match status" value="1"/>
</dbReference>
<dbReference type="SUPFAM" id="SSF88659">
    <property type="entry name" value="Sigma3 and sigma4 domains of RNA polymerase sigma factors"/>
    <property type="match status" value="1"/>
</dbReference>
<evidence type="ECO:0000313" key="9">
    <source>
        <dbReference type="Proteomes" id="UP000003113"/>
    </source>
</evidence>
<dbReference type="eggNOG" id="COG1595">
    <property type="taxonomic scope" value="Bacteria"/>
</dbReference>
<comment type="caution">
    <text evidence="8">The sequence shown here is derived from an EMBL/GenBank/DDBJ whole genome shotgun (WGS) entry which is preliminary data.</text>
</comment>
<dbReference type="PANTHER" id="PTHR43133">
    <property type="entry name" value="RNA POLYMERASE ECF-TYPE SIGMA FACTO"/>
    <property type="match status" value="1"/>
</dbReference>